<sequence length="216" mass="25359">MENDGFKSSIKKIENKLYSNIKRNRELIDCCKNYTFVREFDKLHFNQTMNELDIVHLVLNEKYNYTKMFERDIINPIRMNSNNIFGILGYTGCGKSELAQLIVKISIYANKKYLNRDVGLALCWKMSHVENALNKAQTGDIIWRDESPRTTKKGSRTEKWNVSNVLKAIRKEENTLIFVDPLDIKVDLCNIFFETAGMNKKTRTNRFMIKKKIKDL</sequence>
<reference evidence="1" key="1">
    <citation type="journal article" date="2015" name="Nature">
        <title>Complex archaea that bridge the gap between prokaryotes and eukaryotes.</title>
        <authorList>
            <person name="Spang A."/>
            <person name="Saw J.H."/>
            <person name="Jorgensen S.L."/>
            <person name="Zaremba-Niedzwiedzka K."/>
            <person name="Martijn J."/>
            <person name="Lind A.E."/>
            <person name="van Eijk R."/>
            <person name="Schleper C."/>
            <person name="Guy L."/>
            <person name="Ettema T.J."/>
        </authorList>
    </citation>
    <scope>NUCLEOTIDE SEQUENCE</scope>
</reference>
<comment type="caution">
    <text evidence="1">The sequence shown here is derived from an EMBL/GenBank/DDBJ whole genome shotgun (WGS) entry which is preliminary data.</text>
</comment>
<evidence type="ECO:0000313" key="1">
    <source>
        <dbReference type="EMBL" id="KKN17694.1"/>
    </source>
</evidence>
<accession>A0A0F9NIC5</accession>
<protein>
    <submittedName>
        <fullName evidence="1">Uncharacterized protein</fullName>
    </submittedName>
</protein>
<dbReference type="SUPFAM" id="SSF52540">
    <property type="entry name" value="P-loop containing nucleoside triphosphate hydrolases"/>
    <property type="match status" value="1"/>
</dbReference>
<proteinExistence type="predicted"/>
<dbReference type="InterPro" id="IPR027417">
    <property type="entry name" value="P-loop_NTPase"/>
</dbReference>
<gene>
    <name evidence="1" type="ORF">LCGC14_0963270</name>
</gene>
<dbReference type="AlphaFoldDB" id="A0A0F9NIC5"/>
<name>A0A0F9NIC5_9ZZZZ</name>
<dbReference type="EMBL" id="LAZR01003498">
    <property type="protein sequence ID" value="KKN17694.1"/>
    <property type="molecule type" value="Genomic_DNA"/>
</dbReference>
<organism evidence="1">
    <name type="scientific">marine sediment metagenome</name>
    <dbReference type="NCBI Taxonomy" id="412755"/>
    <lineage>
        <taxon>unclassified sequences</taxon>
        <taxon>metagenomes</taxon>
        <taxon>ecological metagenomes</taxon>
    </lineage>
</organism>